<evidence type="ECO:0000313" key="1">
    <source>
        <dbReference type="EMBL" id="SUG15204.1"/>
    </source>
</evidence>
<dbReference type="Proteomes" id="UP000254124">
    <property type="component" value="Unassembled WGS sequence"/>
</dbReference>
<sequence length="182" mass="20666">MTIKINRRDDTFAKLVAEAKEAPGFSYAKSRNREYKGFNDDFQAEKLLKDSDIQQAVSIYRKHIIASDIVGRQEALIDLSGRFRAPDAADVMLQLLALEKKRLEPEVFQRKLAEIDTRAVKNIKKTKHGWQVEGLDKSHLAHRIMTIAGIDVSRPITDEGKAVARALLAEFFEENQNGKTEQ</sequence>
<dbReference type="EMBL" id="UGWZ01000001">
    <property type="protein sequence ID" value="SUG15204.1"/>
    <property type="molecule type" value="Genomic_DNA"/>
</dbReference>
<accession>A0A379S6Y1</accession>
<reference evidence="1 2" key="1">
    <citation type="submission" date="2018-06" db="EMBL/GenBank/DDBJ databases">
        <authorList>
            <consortium name="Pathogen Informatics"/>
            <person name="Doyle S."/>
        </authorList>
    </citation>
    <scope>NUCLEOTIDE SEQUENCE [LARGE SCALE GENOMIC DNA]</scope>
    <source>
        <strain evidence="1 2">NCTC7295</strain>
    </source>
</reference>
<dbReference type="AlphaFoldDB" id="A0A379S6Y1"/>
<organism evidence="1 2">
    <name type="scientific">Salmonella enterica subsp. arizonae</name>
    <dbReference type="NCBI Taxonomy" id="59203"/>
    <lineage>
        <taxon>Bacteria</taxon>
        <taxon>Pseudomonadati</taxon>
        <taxon>Pseudomonadota</taxon>
        <taxon>Gammaproteobacteria</taxon>
        <taxon>Enterobacterales</taxon>
        <taxon>Enterobacteriaceae</taxon>
        <taxon>Salmonella</taxon>
    </lineage>
</organism>
<proteinExistence type="predicted"/>
<gene>
    <name evidence="1" type="ORF">NCTC7295_02864</name>
</gene>
<name>A0A379S6Y1_SALER</name>
<protein>
    <submittedName>
        <fullName evidence="1">Uncharacterized protein</fullName>
    </submittedName>
</protein>
<evidence type="ECO:0000313" key="2">
    <source>
        <dbReference type="Proteomes" id="UP000254124"/>
    </source>
</evidence>